<evidence type="ECO:0000313" key="3">
    <source>
        <dbReference type="Proteomes" id="UP000298663"/>
    </source>
</evidence>
<dbReference type="Proteomes" id="UP000298663">
    <property type="component" value="Unassembled WGS sequence"/>
</dbReference>
<dbReference type="SUPFAM" id="SSF81321">
    <property type="entry name" value="Family A G protein-coupled receptor-like"/>
    <property type="match status" value="1"/>
</dbReference>
<evidence type="ECO:0008006" key="4">
    <source>
        <dbReference type="Google" id="ProtNLM"/>
    </source>
</evidence>
<feature type="transmembrane region" description="Helical" evidence="1">
    <location>
        <begin position="103"/>
        <end position="123"/>
    </location>
</feature>
<evidence type="ECO:0000256" key="1">
    <source>
        <dbReference type="SAM" id="Phobius"/>
    </source>
</evidence>
<feature type="transmembrane region" description="Helical" evidence="1">
    <location>
        <begin position="22"/>
        <end position="43"/>
    </location>
</feature>
<organism evidence="2 3">
    <name type="scientific">Steinernema carpocapsae</name>
    <name type="common">Entomopathogenic nematode</name>
    <dbReference type="NCBI Taxonomy" id="34508"/>
    <lineage>
        <taxon>Eukaryota</taxon>
        <taxon>Metazoa</taxon>
        <taxon>Ecdysozoa</taxon>
        <taxon>Nematoda</taxon>
        <taxon>Chromadorea</taxon>
        <taxon>Rhabditida</taxon>
        <taxon>Tylenchina</taxon>
        <taxon>Panagrolaimomorpha</taxon>
        <taxon>Strongyloidoidea</taxon>
        <taxon>Steinernematidae</taxon>
        <taxon>Steinernema</taxon>
    </lineage>
</organism>
<reference evidence="2 3" key="1">
    <citation type="journal article" date="2015" name="Genome Biol.">
        <title>Comparative genomics of Steinernema reveals deeply conserved gene regulatory networks.</title>
        <authorList>
            <person name="Dillman A.R."/>
            <person name="Macchietto M."/>
            <person name="Porter C.F."/>
            <person name="Rogers A."/>
            <person name="Williams B."/>
            <person name="Antoshechkin I."/>
            <person name="Lee M.M."/>
            <person name="Goodwin Z."/>
            <person name="Lu X."/>
            <person name="Lewis E.E."/>
            <person name="Goodrich-Blair H."/>
            <person name="Stock S.P."/>
            <person name="Adams B.J."/>
            <person name="Sternberg P.W."/>
            <person name="Mortazavi A."/>
        </authorList>
    </citation>
    <scope>NUCLEOTIDE SEQUENCE [LARGE SCALE GENOMIC DNA]</scope>
    <source>
        <strain evidence="2 3">ALL</strain>
    </source>
</reference>
<accession>A0A4U5PF13</accession>
<protein>
    <recommendedName>
        <fullName evidence="4">G-protein coupled receptors family 1 profile domain-containing protein</fullName>
    </recommendedName>
</protein>
<sequence>MTTNISLQAKMDKATFDRFLELAVYATDATSIPLKLFALYIVICYTSKRMHQVSLLILNEMLWNLLANLLYCLGNMIPMMPLQCFKFEGPASYLMDAEFGGHLFLKLLFLIVTQCGVAIVLSFQFRYLAICHSEKVKSVHPACGYVYCISLHLLFSAFYLFTIQQWEISLHDYPNQAEIDGKALFCYAPNGTNKTLFLFGLFAIFTVFLIIAVTPLVLSFFHLKKQEAFLHKTTLKMQRKILWNLIKLAAVPVLMGGFPILIGSVFTYYTHWHGAREIFGVLMIVMLNHGSVYGIVTLCLFSDYRKAVKRTLARVGWKSSSVYVTSAATITGPVRINVVKVK</sequence>
<reference evidence="2 3" key="2">
    <citation type="journal article" date="2019" name="G3 (Bethesda)">
        <title>Hybrid Assembly of the Genome of the Entomopathogenic Nematode Steinernema carpocapsae Identifies the X-Chromosome.</title>
        <authorList>
            <person name="Serra L."/>
            <person name="Macchietto M."/>
            <person name="Macias-Munoz A."/>
            <person name="McGill C.J."/>
            <person name="Rodriguez I.M."/>
            <person name="Rodriguez B."/>
            <person name="Murad R."/>
            <person name="Mortazavi A."/>
        </authorList>
    </citation>
    <scope>NUCLEOTIDE SEQUENCE [LARGE SCALE GENOMIC DNA]</scope>
    <source>
        <strain evidence="2 3">ALL</strain>
    </source>
</reference>
<feature type="transmembrane region" description="Helical" evidence="1">
    <location>
        <begin position="55"/>
        <end position="77"/>
    </location>
</feature>
<dbReference type="PANTHER" id="PTHR45830:SF15">
    <property type="entry name" value="SERPENTINE RECEPTOR, CLASS I"/>
    <property type="match status" value="1"/>
</dbReference>
<dbReference type="Gene3D" id="1.20.1070.10">
    <property type="entry name" value="Rhodopsin 7-helix transmembrane proteins"/>
    <property type="match status" value="1"/>
</dbReference>
<evidence type="ECO:0000313" key="2">
    <source>
        <dbReference type="EMBL" id="TKR95119.1"/>
    </source>
</evidence>
<dbReference type="PANTHER" id="PTHR45830">
    <property type="entry name" value="SERPENTINE RECEPTOR, CLASS I"/>
    <property type="match status" value="1"/>
</dbReference>
<dbReference type="InterPro" id="IPR019422">
    <property type="entry name" value="7TM_GPCR_serpentine_rcpt_Srh"/>
</dbReference>
<proteinExistence type="predicted"/>
<keyword evidence="1" id="KW-0812">Transmembrane</keyword>
<comment type="caution">
    <text evidence="2">The sequence shown here is derived from an EMBL/GenBank/DDBJ whole genome shotgun (WGS) entry which is preliminary data.</text>
</comment>
<keyword evidence="1" id="KW-1133">Transmembrane helix</keyword>
<dbReference type="EMBL" id="AZBU02000002">
    <property type="protein sequence ID" value="TKR95119.1"/>
    <property type="molecule type" value="Genomic_DNA"/>
</dbReference>
<feature type="transmembrane region" description="Helical" evidence="1">
    <location>
        <begin position="144"/>
        <end position="163"/>
    </location>
</feature>
<gene>
    <name evidence="2" type="ORF">L596_009331</name>
</gene>
<dbReference type="Pfam" id="PF10318">
    <property type="entry name" value="7TM_GPCR_Srh"/>
    <property type="match status" value="1"/>
</dbReference>
<keyword evidence="3" id="KW-1185">Reference proteome</keyword>
<feature type="transmembrane region" description="Helical" evidence="1">
    <location>
        <begin position="241"/>
        <end position="266"/>
    </location>
</feature>
<feature type="transmembrane region" description="Helical" evidence="1">
    <location>
        <begin position="278"/>
        <end position="301"/>
    </location>
</feature>
<feature type="transmembrane region" description="Helical" evidence="1">
    <location>
        <begin position="197"/>
        <end position="221"/>
    </location>
</feature>
<dbReference type="AlphaFoldDB" id="A0A4U5PF13"/>
<keyword evidence="1" id="KW-0472">Membrane</keyword>
<name>A0A4U5PF13_STECR</name>